<dbReference type="AlphaFoldDB" id="A0A1W1HHX8"/>
<accession>A0A1W1HHX8</accession>
<protein>
    <submittedName>
        <fullName evidence="1">Uncharacterized protein</fullName>
    </submittedName>
</protein>
<gene>
    <name evidence="1" type="ORF">MTBBW1_60007</name>
</gene>
<dbReference type="STRING" id="1246637.MTBBW1_60007"/>
<organism evidence="1 2">
    <name type="scientific">Desulfamplus magnetovallimortis</name>
    <dbReference type="NCBI Taxonomy" id="1246637"/>
    <lineage>
        <taxon>Bacteria</taxon>
        <taxon>Pseudomonadati</taxon>
        <taxon>Thermodesulfobacteriota</taxon>
        <taxon>Desulfobacteria</taxon>
        <taxon>Desulfobacterales</taxon>
        <taxon>Desulfobacteraceae</taxon>
        <taxon>Desulfamplus</taxon>
    </lineage>
</organism>
<evidence type="ECO:0000313" key="2">
    <source>
        <dbReference type="Proteomes" id="UP000191931"/>
    </source>
</evidence>
<dbReference type="Proteomes" id="UP000191931">
    <property type="component" value="Unassembled WGS sequence"/>
</dbReference>
<keyword evidence="2" id="KW-1185">Reference proteome</keyword>
<proteinExistence type="predicted"/>
<dbReference type="EMBL" id="FWEV01000303">
    <property type="protein sequence ID" value="SLM32107.1"/>
    <property type="molecule type" value="Genomic_DNA"/>
</dbReference>
<reference evidence="1 2" key="1">
    <citation type="submission" date="2017-03" db="EMBL/GenBank/DDBJ databases">
        <authorList>
            <person name="Afonso C.L."/>
            <person name="Miller P.J."/>
            <person name="Scott M.A."/>
            <person name="Spackman E."/>
            <person name="Goraichik I."/>
            <person name="Dimitrov K.M."/>
            <person name="Suarez D.L."/>
            <person name="Swayne D.E."/>
        </authorList>
    </citation>
    <scope>NUCLEOTIDE SEQUENCE [LARGE SCALE GENOMIC DNA]</scope>
    <source>
        <strain evidence="1">PRJEB14757</strain>
    </source>
</reference>
<sequence length="73" mass="8416">MIMNIQIMTQQQIRIAGIEILSQHMGITGMIRFLQQTEIGYGDYTKERERLLGDPTLEELVADIQASEYNKKT</sequence>
<evidence type="ECO:0000313" key="1">
    <source>
        <dbReference type="EMBL" id="SLM32107.1"/>
    </source>
</evidence>
<name>A0A1W1HHX8_9BACT</name>